<evidence type="ECO:0000313" key="5">
    <source>
        <dbReference type="Proteomes" id="UP000198304"/>
    </source>
</evidence>
<dbReference type="OrthoDB" id="9788869at2"/>
<dbReference type="SUPFAM" id="SSF51419">
    <property type="entry name" value="PLP-binding barrel"/>
    <property type="match status" value="1"/>
</dbReference>
<dbReference type="RefSeq" id="WP_089284543.1">
    <property type="nucleotide sequence ID" value="NZ_FZOJ01000027.1"/>
</dbReference>
<dbReference type="InterPro" id="IPR042208">
    <property type="entry name" value="D-ser_dehydrat-like_sf"/>
</dbReference>
<dbReference type="InterPro" id="IPR029066">
    <property type="entry name" value="PLP-binding_barrel"/>
</dbReference>
<keyword evidence="5" id="KW-1185">Reference proteome</keyword>
<dbReference type="EMBL" id="FZOJ01000027">
    <property type="protein sequence ID" value="SNS90908.1"/>
    <property type="molecule type" value="Genomic_DNA"/>
</dbReference>
<dbReference type="AlphaFoldDB" id="A0A239ICB3"/>
<dbReference type="Pfam" id="PF14031">
    <property type="entry name" value="D-ser_dehydrat"/>
    <property type="match status" value="1"/>
</dbReference>
<organism evidence="4 5">
    <name type="scientific">Anaerovirgula multivorans</name>
    <dbReference type="NCBI Taxonomy" id="312168"/>
    <lineage>
        <taxon>Bacteria</taxon>
        <taxon>Bacillati</taxon>
        <taxon>Bacillota</taxon>
        <taxon>Clostridia</taxon>
        <taxon>Peptostreptococcales</taxon>
        <taxon>Natronincolaceae</taxon>
        <taxon>Anaerovirgula</taxon>
    </lineage>
</organism>
<evidence type="ECO:0000256" key="1">
    <source>
        <dbReference type="ARBA" id="ARBA00005323"/>
    </source>
</evidence>
<dbReference type="SMART" id="SM01119">
    <property type="entry name" value="D-ser_dehydrat"/>
    <property type="match status" value="1"/>
</dbReference>
<proteinExistence type="inferred from homology"/>
<dbReference type="Gene3D" id="2.40.37.20">
    <property type="entry name" value="D-serine dehydratase-like domain"/>
    <property type="match status" value="1"/>
</dbReference>
<dbReference type="Proteomes" id="UP000198304">
    <property type="component" value="Unassembled WGS sequence"/>
</dbReference>
<keyword evidence="2" id="KW-0456">Lyase</keyword>
<feature type="domain" description="D-serine dehydratase-like" evidence="3">
    <location>
        <begin position="253"/>
        <end position="345"/>
    </location>
</feature>
<dbReference type="GO" id="GO:0008721">
    <property type="term" value="F:D-serine ammonia-lyase activity"/>
    <property type="evidence" value="ECO:0007669"/>
    <property type="project" value="TreeGrafter"/>
</dbReference>
<evidence type="ECO:0000259" key="3">
    <source>
        <dbReference type="SMART" id="SM01119"/>
    </source>
</evidence>
<reference evidence="4 5" key="1">
    <citation type="submission" date="2017-06" db="EMBL/GenBank/DDBJ databases">
        <authorList>
            <person name="Kim H.J."/>
            <person name="Triplett B.A."/>
        </authorList>
    </citation>
    <scope>NUCLEOTIDE SEQUENCE [LARGE SCALE GENOMIC DNA]</scope>
    <source>
        <strain evidence="4 5">SCA</strain>
    </source>
</reference>
<dbReference type="PANTHER" id="PTHR28004:SF2">
    <property type="entry name" value="D-SERINE DEHYDRATASE"/>
    <property type="match status" value="1"/>
</dbReference>
<comment type="similarity">
    <text evidence="1">Belongs to the DSD1 family.</text>
</comment>
<dbReference type="InterPro" id="IPR051466">
    <property type="entry name" value="D-amino_acid_metab_enzyme"/>
</dbReference>
<name>A0A239ICB3_9FIRM</name>
<evidence type="ECO:0000313" key="4">
    <source>
        <dbReference type="EMBL" id="SNS90908.1"/>
    </source>
</evidence>
<gene>
    <name evidence="4" type="ORF">SAMN05446037_10277</name>
</gene>
<sequence>MYNELLTPAVIIDLDIVERNIENMVELNKQYNIKHRPHIKAHKSIYFAQEQLRRGCVGITCAKLTEAEVMVEHGIKDILIAFPTIGKAKLERLGALIDRADIMNMINSIEGAIGLSELGVRMGKKLKTLIEVDGGINRGGIMPGEPTLEFAKKVKDLSGLDICGLLYYGGTIYGENTEKGIIEKTKMESKELLETQKLLNDNGFNITILSTGSSYSARMAKYLEGVTEVRAGNYIFNDGSTLWPGLVKEEDCALRILSTVVSKPDKYTAIIDAGTKTLTSDTGSFTKGYGYVVDHPEITIYKLNEEHGFMISEEPNDLKVGDVIEIIPNHACVIPNLNDTVYGVRDGEVEVSIPVDARGKNI</sequence>
<protein>
    <submittedName>
        <fullName evidence="4">D-serine deaminase, pyridoxal phosphate-dependent</fullName>
    </submittedName>
</protein>
<accession>A0A239ICB3</accession>
<dbReference type="Pfam" id="PF01168">
    <property type="entry name" value="Ala_racemase_N"/>
    <property type="match status" value="1"/>
</dbReference>
<dbReference type="PANTHER" id="PTHR28004">
    <property type="entry name" value="ZGC:162816-RELATED"/>
    <property type="match status" value="1"/>
</dbReference>
<evidence type="ECO:0000256" key="2">
    <source>
        <dbReference type="ARBA" id="ARBA00023239"/>
    </source>
</evidence>
<dbReference type="InterPro" id="IPR026956">
    <property type="entry name" value="D-ser_dehydrat-like_dom"/>
</dbReference>
<dbReference type="InterPro" id="IPR001608">
    <property type="entry name" value="Ala_racemase_N"/>
</dbReference>
<dbReference type="GO" id="GO:0036088">
    <property type="term" value="P:D-serine catabolic process"/>
    <property type="evidence" value="ECO:0007669"/>
    <property type="project" value="TreeGrafter"/>
</dbReference>
<dbReference type="Gene3D" id="3.20.20.10">
    <property type="entry name" value="Alanine racemase"/>
    <property type="match status" value="1"/>
</dbReference>